<reference evidence="1" key="1">
    <citation type="submission" date="2019-10" db="EMBL/GenBank/DDBJ databases">
        <title>Muricauda hadale sp. nov., a piezophilic bacterium isolated from hadopelagic water of the Mariana Trench.</title>
        <authorList>
            <person name="Wei Y."/>
        </authorList>
    </citation>
    <scope>NUCLEOTIDE SEQUENCE [LARGE SCALE GENOMIC DNA]</scope>
    <source>
        <strain evidence="1">MT-229</strain>
    </source>
</reference>
<dbReference type="AlphaFoldDB" id="A0A5N5IVR2"/>
<dbReference type="EMBL" id="VNIK02000007">
    <property type="protein sequence ID" value="KAB5487499.1"/>
    <property type="molecule type" value="Genomic_DNA"/>
</dbReference>
<organism evidence="1 2">
    <name type="scientific">Flagellimonas hadalis</name>
    <dbReference type="NCBI Taxonomy" id="2597517"/>
    <lineage>
        <taxon>Bacteria</taxon>
        <taxon>Pseudomonadati</taxon>
        <taxon>Bacteroidota</taxon>
        <taxon>Flavobacteriia</taxon>
        <taxon>Flavobacteriales</taxon>
        <taxon>Flavobacteriaceae</taxon>
        <taxon>Flagellimonas</taxon>
    </lineage>
</organism>
<protein>
    <submittedName>
        <fullName evidence="1">Uncharacterized protein</fullName>
    </submittedName>
</protein>
<dbReference type="Proteomes" id="UP000319204">
    <property type="component" value="Unassembled WGS sequence"/>
</dbReference>
<name>A0A5N5IVR2_9FLAO</name>
<dbReference type="RefSeq" id="WP_151890643.1">
    <property type="nucleotide sequence ID" value="NZ_VNIK02000007.1"/>
</dbReference>
<evidence type="ECO:0000313" key="1">
    <source>
        <dbReference type="EMBL" id="KAB5487499.1"/>
    </source>
</evidence>
<proteinExistence type="predicted"/>
<gene>
    <name evidence="1" type="ORF">FOT42_011085</name>
</gene>
<evidence type="ECO:0000313" key="2">
    <source>
        <dbReference type="Proteomes" id="UP000319204"/>
    </source>
</evidence>
<accession>A0A5N5IVR2</accession>
<keyword evidence="2" id="KW-1185">Reference proteome</keyword>
<comment type="caution">
    <text evidence="1">The sequence shown here is derived from an EMBL/GenBank/DDBJ whole genome shotgun (WGS) entry which is preliminary data.</text>
</comment>
<sequence length="79" mass="8596">MKTNLAVHTSPKNPDLEFGLSNLEFGNGVFRHQILVHNGQTLICGAGDGIILYIGGIIGGPDNPVFRAYAISNMEKWKK</sequence>